<evidence type="ECO:0000256" key="12">
    <source>
        <dbReference type="SAM" id="SignalP"/>
    </source>
</evidence>
<keyword evidence="15" id="KW-1185">Reference proteome</keyword>
<dbReference type="InterPro" id="IPR000483">
    <property type="entry name" value="Cys-rich_flank_reg_C"/>
</dbReference>
<feature type="chain" id="PRO_5024408175" description="Ig-like domain-containing protein" evidence="12">
    <location>
        <begin position="24"/>
        <end position="751"/>
    </location>
</feature>
<evidence type="ECO:0000256" key="6">
    <source>
        <dbReference type="ARBA" id="ARBA00022989"/>
    </source>
</evidence>
<evidence type="ECO:0000256" key="5">
    <source>
        <dbReference type="ARBA" id="ARBA00022737"/>
    </source>
</evidence>
<dbReference type="OrthoDB" id="643377at2759"/>
<comment type="subcellular location">
    <subcellularLocation>
        <location evidence="1">Membrane</location>
        <topology evidence="1">Single-pass membrane protein</topology>
    </subcellularLocation>
</comment>
<dbReference type="FunCoup" id="A0A5N4B431">
    <property type="interactions" value="75"/>
</dbReference>
<dbReference type="Proteomes" id="UP000327044">
    <property type="component" value="Unassembled WGS sequence"/>
</dbReference>
<evidence type="ECO:0000256" key="4">
    <source>
        <dbReference type="ARBA" id="ARBA00022729"/>
    </source>
</evidence>
<accession>A0A5N4B431</accession>
<dbReference type="SMART" id="SM00408">
    <property type="entry name" value="IGc2"/>
    <property type="match status" value="1"/>
</dbReference>
<evidence type="ECO:0000256" key="11">
    <source>
        <dbReference type="SAM" id="Phobius"/>
    </source>
</evidence>
<feature type="region of interest" description="Disordered" evidence="10">
    <location>
        <begin position="704"/>
        <end position="751"/>
    </location>
</feature>
<dbReference type="GO" id="GO:0005886">
    <property type="term" value="C:plasma membrane"/>
    <property type="evidence" value="ECO:0007669"/>
    <property type="project" value="TreeGrafter"/>
</dbReference>
<dbReference type="InterPro" id="IPR003599">
    <property type="entry name" value="Ig_sub"/>
</dbReference>
<dbReference type="Pfam" id="PF07679">
    <property type="entry name" value="I-set"/>
    <property type="match status" value="1"/>
</dbReference>
<evidence type="ECO:0000256" key="8">
    <source>
        <dbReference type="ARBA" id="ARBA00023157"/>
    </source>
</evidence>
<sequence>MNTCLRTLCVLLALAIVLRKARACPKLCVCKWKNGKQTVECNNRNLLAIPEGIDPGTQVLEFWDNSLRFLSKEIFQRMGLIHLQRIYLSRCKISSIDDRSFRGLTNLVELDLSGNLLASVPTEAFRDCPSLMRLTLSSNPIRILRSSAFNHLSYLNTLVLSDCEVSYVEEGAFLGLNSLERLYLDGNKLTTLKGTRTLPESLRGVELLNNPWECDCHIVDLHAWLSDINLPNSMSPTCRGPSRLSGRAIGSVPSTELACLPDVSPTTFYLEISEGKNVSLLCNVNAAPEAHVSWWFQGRVLQNDTLVAPGVHLLYYIEEGSEEKRSELFIYNTNTEDNGTFICNAENAAGNSQSNFTIRIIVKEEPMVIIVLFPFEYLPAVLGLVVVVFFLVVVVIILSILKCRKNRKRQQKRDKTKEVALQYQQTAALRENLEFDQIKENRAQDNQQEVTYNPHPAENFLRTLSPIAPSNHIRSPTSLRRYQLEQNPDLINDTETGGRRREGETGCDNNYTEGVENIVNPAISQSFVQIPCMRETREFYTDVHLNPSCLLDPEGYPSDYGLPKVHGRSLQQQHNDNFYRTLPYRANKRNSAANPITRFSREAEFLSRSSQPAAYEHYCPGVRYTADGYPARSTETPPEFIASHPEEYKGDGLAPSSLPCCPASSVQWPHCVPANLHSINSDPDYNKPKVSSVVSKRCVGAQTDNAEKEAENSEHLTSSNSASALDTRNDPLNEVLTESPDEGYEGEPALV</sequence>
<feature type="compositionally biased region" description="Basic and acidic residues" evidence="10">
    <location>
        <begin position="705"/>
        <end position="714"/>
    </location>
</feature>
<proteinExistence type="predicted"/>
<keyword evidence="8" id="KW-1015">Disulfide bond</keyword>
<dbReference type="Pfam" id="PF13855">
    <property type="entry name" value="LRR_8"/>
    <property type="match status" value="1"/>
</dbReference>
<feature type="signal peptide" evidence="12">
    <location>
        <begin position="1"/>
        <end position="23"/>
    </location>
</feature>
<dbReference type="CDD" id="cd00096">
    <property type="entry name" value="Ig"/>
    <property type="match status" value="1"/>
</dbReference>
<dbReference type="InterPro" id="IPR003598">
    <property type="entry name" value="Ig_sub2"/>
</dbReference>
<dbReference type="InterPro" id="IPR007110">
    <property type="entry name" value="Ig-like_dom"/>
</dbReference>
<keyword evidence="9" id="KW-0325">Glycoprotein</keyword>
<evidence type="ECO:0000256" key="9">
    <source>
        <dbReference type="ARBA" id="ARBA00023180"/>
    </source>
</evidence>
<evidence type="ECO:0000256" key="10">
    <source>
        <dbReference type="SAM" id="MobiDB-lite"/>
    </source>
</evidence>
<evidence type="ECO:0000313" key="15">
    <source>
        <dbReference type="Proteomes" id="UP000327044"/>
    </source>
</evidence>
<keyword evidence="6 11" id="KW-1133">Transmembrane helix</keyword>
<dbReference type="SUPFAM" id="SSF48726">
    <property type="entry name" value="Immunoglobulin"/>
    <property type="match status" value="1"/>
</dbReference>
<evidence type="ECO:0000256" key="3">
    <source>
        <dbReference type="ARBA" id="ARBA00022692"/>
    </source>
</evidence>
<dbReference type="SMART" id="SM00369">
    <property type="entry name" value="LRR_TYP"/>
    <property type="match status" value="5"/>
</dbReference>
<dbReference type="InterPro" id="IPR013098">
    <property type="entry name" value="Ig_I-set"/>
</dbReference>
<evidence type="ECO:0000256" key="2">
    <source>
        <dbReference type="ARBA" id="ARBA00022614"/>
    </source>
</evidence>
<dbReference type="PANTHER" id="PTHR24369:SF210">
    <property type="entry name" value="CHAOPTIN-RELATED"/>
    <property type="match status" value="1"/>
</dbReference>
<gene>
    <name evidence="14" type="ORF">PPYR_01349</name>
</gene>
<feature type="domain" description="Ig-like" evidence="13">
    <location>
        <begin position="261"/>
        <end position="359"/>
    </location>
</feature>
<evidence type="ECO:0000313" key="14">
    <source>
        <dbReference type="EMBL" id="KAB0804379.1"/>
    </source>
</evidence>
<keyword evidence="4 12" id="KW-0732">Signal</keyword>
<dbReference type="SUPFAM" id="SSF52058">
    <property type="entry name" value="L domain-like"/>
    <property type="match status" value="1"/>
</dbReference>
<keyword evidence="3 11" id="KW-0812">Transmembrane</keyword>
<protein>
    <recommendedName>
        <fullName evidence="13">Ig-like domain-containing protein</fullName>
    </recommendedName>
</protein>
<dbReference type="PROSITE" id="PS51450">
    <property type="entry name" value="LRR"/>
    <property type="match status" value="2"/>
</dbReference>
<comment type="caution">
    <text evidence="14">The sequence shown here is derived from an EMBL/GenBank/DDBJ whole genome shotgun (WGS) entry which is preliminary data.</text>
</comment>
<reference evidence="14 15" key="1">
    <citation type="journal article" date="2018" name="Elife">
        <title>Firefly genomes illuminate parallel origins of bioluminescence in beetles.</title>
        <authorList>
            <person name="Fallon T.R."/>
            <person name="Lower S.E."/>
            <person name="Chang C.H."/>
            <person name="Bessho-Uehara M."/>
            <person name="Martin G.J."/>
            <person name="Bewick A.J."/>
            <person name="Behringer M."/>
            <person name="Debat H.J."/>
            <person name="Wong I."/>
            <person name="Day J.C."/>
            <person name="Suvorov A."/>
            <person name="Silva C.J."/>
            <person name="Stanger-Hall K.F."/>
            <person name="Hall D.W."/>
            <person name="Schmitz R.J."/>
            <person name="Nelson D.R."/>
            <person name="Lewis S.M."/>
            <person name="Shigenobu S."/>
            <person name="Bybee S.M."/>
            <person name="Larracuente A.M."/>
            <person name="Oba Y."/>
            <person name="Weng J.K."/>
        </authorList>
    </citation>
    <scope>NUCLEOTIDE SEQUENCE [LARGE SCALE GENOMIC DNA]</scope>
    <source>
        <strain evidence="14">1611_PpyrPB1</strain>
        <tissue evidence="14">Whole body</tissue>
    </source>
</reference>
<keyword evidence="7 11" id="KW-0472">Membrane</keyword>
<dbReference type="EMBL" id="VVIM01000001">
    <property type="protein sequence ID" value="KAB0804379.1"/>
    <property type="molecule type" value="Genomic_DNA"/>
</dbReference>
<evidence type="ECO:0000256" key="1">
    <source>
        <dbReference type="ARBA" id="ARBA00004167"/>
    </source>
</evidence>
<name>A0A5N4B431_PHOPY</name>
<dbReference type="SMART" id="SM00409">
    <property type="entry name" value="IG"/>
    <property type="match status" value="1"/>
</dbReference>
<dbReference type="InterPro" id="IPR013783">
    <property type="entry name" value="Ig-like_fold"/>
</dbReference>
<evidence type="ECO:0000256" key="7">
    <source>
        <dbReference type="ARBA" id="ARBA00023136"/>
    </source>
</evidence>
<dbReference type="AlphaFoldDB" id="A0A5N4B431"/>
<dbReference type="Gene3D" id="2.60.40.10">
    <property type="entry name" value="Immunoglobulins"/>
    <property type="match status" value="1"/>
</dbReference>
<dbReference type="Gene3D" id="3.80.10.10">
    <property type="entry name" value="Ribonuclease Inhibitor"/>
    <property type="match status" value="2"/>
</dbReference>
<dbReference type="InterPro" id="IPR001611">
    <property type="entry name" value="Leu-rich_rpt"/>
</dbReference>
<keyword evidence="5" id="KW-0677">Repeat</keyword>
<keyword evidence="2" id="KW-0433">Leucine-rich repeat</keyword>
<dbReference type="FunFam" id="3.80.10.10:FF:000082">
    <property type="entry name" value="Leucine-rich repeat-containing 24"/>
    <property type="match status" value="1"/>
</dbReference>
<feature type="transmembrane region" description="Helical" evidence="11">
    <location>
        <begin position="377"/>
        <end position="401"/>
    </location>
</feature>
<dbReference type="InParanoid" id="A0A5N4B431"/>
<dbReference type="InterPro" id="IPR036179">
    <property type="entry name" value="Ig-like_dom_sf"/>
</dbReference>
<dbReference type="InterPro" id="IPR003591">
    <property type="entry name" value="Leu-rich_rpt_typical-subtyp"/>
</dbReference>
<dbReference type="PROSITE" id="PS50835">
    <property type="entry name" value="IG_LIKE"/>
    <property type="match status" value="1"/>
</dbReference>
<evidence type="ECO:0000259" key="13">
    <source>
        <dbReference type="PROSITE" id="PS50835"/>
    </source>
</evidence>
<dbReference type="PANTHER" id="PTHR24369">
    <property type="entry name" value="ANTIGEN BSP, PUTATIVE-RELATED"/>
    <property type="match status" value="1"/>
</dbReference>
<dbReference type="InterPro" id="IPR032675">
    <property type="entry name" value="LRR_dom_sf"/>
</dbReference>
<dbReference type="SMART" id="SM00082">
    <property type="entry name" value="LRRCT"/>
    <property type="match status" value="1"/>
</dbReference>
<organism evidence="14 15">
    <name type="scientific">Photinus pyralis</name>
    <name type="common">Common eastern firefly</name>
    <name type="synonym">Lampyris pyralis</name>
    <dbReference type="NCBI Taxonomy" id="7054"/>
    <lineage>
        <taxon>Eukaryota</taxon>
        <taxon>Metazoa</taxon>
        <taxon>Ecdysozoa</taxon>
        <taxon>Arthropoda</taxon>
        <taxon>Hexapoda</taxon>
        <taxon>Insecta</taxon>
        <taxon>Pterygota</taxon>
        <taxon>Neoptera</taxon>
        <taxon>Endopterygota</taxon>
        <taxon>Coleoptera</taxon>
        <taxon>Polyphaga</taxon>
        <taxon>Elateriformia</taxon>
        <taxon>Elateroidea</taxon>
        <taxon>Lampyridae</taxon>
        <taxon>Lampyrinae</taxon>
        <taxon>Photinus</taxon>
    </lineage>
</organism>
<feature type="compositionally biased region" description="Polar residues" evidence="10">
    <location>
        <begin position="715"/>
        <end position="726"/>
    </location>
</feature>
<dbReference type="InterPro" id="IPR050541">
    <property type="entry name" value="LRR_TM_domain-containing"/>
</dbReference>